<dbReference type="Proteomes" id="UP000541558">
    <property type="component" value="Unassembled WGS sequence"/>
</dbReference>
<gene>
    <name evidence="1" type="ORF">D9611_004383</name>
</gene>
<organism evidence="1 2">
    <name type="scientific">Ephemerocybe angulata</name>
    <dbReference type="NCBI Taxonomy" id="980116"/>
    <lineage>
        <taxon>Eukaryota</taxon>
        <taxon>Fungi</taxon>
        <taxon>Dikarya</taxon>
        <taxon>Basidiomycota</taxon>
        <taxon>Agaricomycotina</taxon>
        <taxon>Agaricomycetes</taxon>
        <taxon>Agaricomycetidae</taxon>
        <taxon>Agaricales</taxon>
        <taxon>Agaricineae</taxon>
        <taxon>Psathyrellaceae</taxon>
        <taxon>Ephemerocybe</taxon>
    </lineage>
</organism>
<proteinExistence type="predicted"/>
<accession>A0A8H5BJN6</accession>
<dbReference type="PANTHER" id="PTHR39476">
    <property type="entry name" value="NADH:UBIQUINONE OXIDOREDUCTASE 6.6KD SUBUNIT"/>
    <property type="match status" value="1"/>
</dbReference>
<name>A0A8H5BJN6_9AGAR</name>
<dbReference type="AlphaFoldDB" id="A0A8H5BJN6"/>
<protein>
    <submittedName>
        <fullName evidence="1">Uncharacterized protein</fullName>
    </submittedName>
</protein>
<evidence type="ECO:0000313" key="2">
    <source>
        <dbReference type="Proteomes" id="UP000541558"/>
    </source>
</evidence>
<reference evidence="1 2" key="1">
    <citation type="journal article" date="2020" name="ISME J.">
        <title>Uncovering the hidden diversity of litter-decomposition mechanisms in mushroom-forming fungi.</title>
        <authorList>
            <person name="Floudas D."/>
            <person name="Bentzer J."/>
            <person name="Ahren D."/>
            <person name="Johansson T."/>
            <person name="Persson P."/>
            <person name="Tunlid A."/>
        </authorList>
    </citation>
    <scope>NUCLEOTIDE SEQUENCE [LARGE SCALE GENOMIC DNA]</scope>
    <source>
        <strain evidence="1 2">CBS 175.51</strain>
    </source>
</reference>
<dbReference type="PANTHER" id="PTHR39476:SF1">
    <property type="entry name" value="NADH DEHYDROGENASE [UBIQUINONE] 1 BETA SUBCOMPLEX SUBUNIT 4"/>
    <property type="match status" value="1"/>
</dbReference>
<evidence type="ECO:0000313" key="1">
    <source>
        <dbReference type="EMBL" id="KAF5324649.1"/>
    </source>
</evidence>
<comment type="caution">
    <text evidence="1">The sequence shown here is derived from an EMBL/GenBank/DDBJ whole genome shotgun (WGS) entry which is preliminary data.</text>
</comment>
<sequence>MAHENFKHDPAIDRFNAHRESVYLKFRWTRTTVTTAVLGFIVVPGLLYYTAAKTNQRWNFNGKLKNESLSA</sequence>
<dbReference type="OrthoDB" id="15108at2759"/>
<keyword evidence="2" id="KW-1185">Reference proteome</keyword>
<dbReference type="EMBL" id="JAACJK010000164">
    <property type="protein sequence ID" value="KAF5324649.1"/>
    <property type="molecule type" value="Genomic_DNA"/>
</dbReference>